<evidence type="ECO:0000256" key="2">
    <source>
        <dbReference type="SAM" id="SignalP"/>
    </source>
</evidence>
<evidence type="ECO:0000259" key="3">
    <source>
        <dbReference type="Pfam" id="PF23069"/>
    </source>
</evidence>
<evidence type="ECO:0000313" key="7">
    <source>
        <dbReference type="Proteomes" id="UP000198287"/>
    </source>
</evidence>
<evidence type="ECO:0000259" key="4">
    <source>
        <dbReference type="Pfam" id="PF23070"/>
    </source>
</evidence>
<dbReference type="Pfam" id="PF23071">
    <property type="entry name" value="DUF7044"/>
    <property type="match status" value="1"/>
</dbReference>
<dbReference type="EMBL" id="LNIX01000033">
    <property type="protein sequence ID" value="OXA40598.1"/>
    <property type="molecule type" value="Genomic_DNA"/>
</dbReference>
<dbReference type="Pfam" id="PF23070">
    <property type="entry name" value="DUF7043"/>
    <property type="match status" value="1"/>
</dbReference>
<dbReference type="Proteomes" id="UP000198287">
    <property type="component" value="Unassembled WGS sequence"/>
</dbReference>
<evidence type="ECO:0000259" key="5">
    <source>
        <dbReference type="Pfam" id="PF23071"/>
    </source>
</evidence>
<sequence length="672" mass="73651">MEMMLLLSGRLIFTMIFFFTAAGGESGHSSLVSSSLDASATAEARGGERCQLPGRWEGNWFQSGVHQTISINSSFINIKGKCLENDGDKFLFYNEKENCYRCTVFHEKDRNILQYKETFCIKDRRSLKNVCSTITGDANLFSLFRLNGQPIECPFKGPFTFTYNRGQGDCSYPVSTIESCIQPSRQLLNYESCPDVKGTESTVEELTCLGTWKEGSSRYLLGLIRYQHHASYEERFRCFVYEKSKKGGIFSSPTIQVVQGSLSNSSAAAALTSSTRVAPQGQGSGGSSDILFRVAQSGDATCNGLTPMDGSRTLILKKAPPLPKCQFPSWVQVHQWHTLDQRSTFNFDSSVLKVSNSSDAAGMGPSTLTMTAVCHHITDNPTLDRVVLALHVTSECQSGYMCTAIYRRDGHIVEMQMGSIARRPDDACHISSFNHGQLPYVTLVSSTPETRQCPNLGQFAVTGLVRDGREVKDQCGSEGFTTLRIGCSTLDTLQFRSGCSNADVIAGLFRAEYACHGWWEEMGVSYLITTPLSRASTGARRYCFVFRETLEPQQNRLTLTKPRTSGGGDDPSSGGGGGSDGEDSAPEFKRILHFSSIADSCRRNVAPGIEGALAFNVTSHGRCEDISSAISGLSYPHPCCVLFLSFVSLLLSSYLNLSSHQNTQSTKFPTRS</sequence>
<dbReference type="OrthoDB" id="9979716at2759"/>
<feature type="chain" id="PRO_5012126864" evidence="2">
    <location>
        <begin position="25"/>
        <end position="672"/>
    </location>
</feature>
<dbReference type="InterPro" id="IPR055472">
    <property type="entry name" value="DUF7044"/>
</dbReference>
<feature type="domain" description="DUF7043" evidence="4">
    <location>
        <begin position="323"/>
        <end position="435"/>
    </location>
</feature>
<feature type="compositionally biased region" description="Gly residues" evidence="1">
    <location>
        <begin position="565"/>
        <end position="579"/>
    </location>
</feature>
<accession>A0A226D6W0</accession>
<dbReference type="Pfam" id="PF23069">
    <property type="entry name" value="DUF7042"/>
    <property type="match status" value="1"/>
</dbReference>
<dbReference type="InterPro" id="IPR055471">
    <property type="entry name" value="DUF7043"/>
</dbReference>
<evidence type="ECO:0000313" key="6">
    <source>
        <dbReference type="EMBL" id="OXA40598.1"/>
    </source>
</evidence>
<name>A0A226D6W0_FOLCA</name>
<comment type="caution">
    <text evidence="6">The sequence shown here is derived from an EMBL/GenBank/DDBJ whole genome shotgun (WGS) entry which is preliminary data.</text>
</comment>
<dbReference type="STRING" id="158441.A0A226D6W0"/>
<dbReference type="PANTHER" id="PTHR22255:SF9">
    <property type="entry name" value="LP06548P"/>
    <property type="match status" value="1"/>
</dbReference>
<dbReference type="PANTHER" id="PTHR22255">
    <property type="entry name" value="LP06548P"/>
    <property type="match status" value="1"/>
</dbReference>
<dbReference type="OMA" id="FRCVAIY"/>
<keyword evidence="2" id="KW-0732">Signal</keyword>
<dbReference type="InterPro" id="IPR055470">
    <property type="entry name" value="DUF7042"/>
</dbReference>
<protein>
    <submittedName>
        <fullName evidence="6">Uncharacterized protein</fullName>
    </submittedName>
</protein>
<evidence type="ECO:0000256" key="1">
    <source>
        <dbReference type="SAM" id="MobiDB-lite"/>
    </source>
</evidence>
<feature type="domain" description="DUF7044" evidence="5">
    <location>
        <begin position="49"/>
        <end position="132"/>
    </location>
</feature>
<dbReference type="GO" id="GO:0061909">
    <property type="term" value="P:autophagosome-lysosome fusion"/>
    <property type="evidence" value="ECO:0007669"/>
    <property type="project" value="TreeGrafter"/>
</dbReference>
<feature type="domain" description="DUF7042" evidence="3">
    <location>
        <begin position="150"/>
        <end position="248"/>
    </location>
</feature>
<organism evidence="6 7">
    <name type="scientific">Folsomia candida</name>
    <name type="common">Springtail</name>
    <dbReference type="NCBI Taxonomy" id="158441"/>
    <lineage>
        <taxon>Eukaryota</taxon>
        <taxon>Metazoa</taxon>
        <taxon>Ecdysozoa</taxon>
        <taxon>Arthropoda</taxon>
        <taxon>Hexapoda</taxon>
        <taxon>Collembola</taxon>
        <taxon>Entomobryomorpha</taxon>
        <taxon>Isotomoidea</taxon>
        <taxon>Isotomidae</taxon>
        <taxon>Proisotominae</taxon>
        <taxon>Folsomia</taxon>
    </lineage>
</organism>
<feature type="region of interest" description="Disordered" evidence="1">
    <location>
        <begin position="555"/>
        <end position="583"/>
    </location>
</feature>
<reference evidence="6 7" key="1">
    <citation type="submission" date="2015-12" db="EMBL/GenBank/DDBJ databases">
        <title>The genome of Folsomia candida.</title>
        <authorList>
            <person name="Faddeeva A."/>
            <person name="Derks M.F."/>
            <person name="Anvar Y."/>
            <person name="Smit S."/>
            <person name="Van Straalen N."/>
            <person name="Roelofs D."/>
        </authorList>
    </citation>
    <scope>NUCLEOTIDE SEQUENCE [LARGE SCALE GENOMIC DNA]</scope>
    <source>
        <strain evidence="6 7">VU population</strain>
        <tissue evidence="6">Whole body</tissue>
    </source>
</reference>
<keyword evidence="7" id="KW-1185">Reference proteome</keyword>
<gene>
    <name evidence="6" type="ORF">Fcan01_24662</name>
</gene>
<feature type="signal peptide" evidence="2">
    <location>
        <begin position="1"/>
        <end position="24"/>
    </location>
</feature>
<dbReference type="AlphaFoldDB" id="A0A226D6W0"/>
<proteinExistence type="predicted"/>